<protein>
    <submittedName>
        <fullName evidence="2">Uncharacterized protein</fullName>
    </submittedName>
</protein>
<organism evidence="2">
    <name type="scientific">Brassica cretica</name>
    <name type="common">Mustard</name>
    <dbReference type="NCBI Taxonomy" id="69181"/>
    <lineage>
        <taxon>Eukaryota</taxon>
        <taxon>Viridiplantae</taxon>
        <taxon>Streptophyta</taxon>
        <taxon>Embryophyta</taxon>
        <taxon>Tracheophyta</taxon>
        <taxon>Spermatophyta</taxon>
        <taxon>Magnoliopsida</taxon>
        <taxon>eudicotyledons</taxon>
        <taxon>Gunneridae</taxon>
        <taxon>Pentapetalae</taxon>
        <taxon>rosids</taxon>
        <taxon>malvids</taxon>
        <taxon>Brassicales</taxon>
        <taxon>Brassicaceae</taxon>
        <taxon>Brassiceae</taxon>
        <taxon>Brassica</taxon>
    </lineage>
</organism>
<comment type="caution">
    <text evidence="2">The sequence shown here is derived from an EMBL/GenBank/DDBJ whole genome shotgun (WGS) entry which is preliminary data.</text>
</comment>
<feature type="region of interest" description="Disordered" evidence="1">
    <location>
        <begin position="1"/>
        <end position="35"/>
    </location>
</feature>
<name>A0A8S9IUD1_BRACR</name>
<evidence type="ECO:0000313" key="2">
    <source>
        <dbReference type="EMBL" id="KAF2572676.1"/>
    </source>
</evidence>
<feature type="compositionally biased region" description="Polar residues" evidence="1">
    <location>
        <begin position="1"/>
        <end position="16"/>
    </location>
</feature>
<reference evidence="2" key="1">
    <citation type="submission" date="2019-12" db="EMBL/GenBank/DDBJ databases">
        <title>Genome sequencing and annotation of Brassica cretica.</title>
        <authorList>
            <person name="Studholme D.J."/>
            <person name="Sarris P.F."/>
        </authorList>
    </citation>
    <scope>NUCLEOTIDE SEQUENCE</scope>
    <source>
        <strain evidence="2">PFS-102/07</strain>
        <tissue evidence="2">Leaf</tissue>
    </source>
</reference>
<dbReference type="AlphaFoldDB" id="A0A8S9IUD1"/>
<evidence type="ECO:0000256" key="1">
    <source>
        <dbReference type="SAM" id="MobiDB-lite"/>
    </source>
</evidence>
<gene>
    <name evidence="2" type="ORF">F2Q70_00004432</name>
</gene>
<dbReference type="EMBL" id="QGKY02001015">
    <property type="protein sequence ID" value="KAF2572676.1"/>
    <property type="molecule type" value="Genomic_DNA"/>
</dbReference>
<proteinExistence type="predicted"/>
<sequence length="141" mass="16689">MIFSNQRFSSPSIREYQTSKRDSGPGNYDPSTKTAQTKDSTTFFIQPRTRRPWLVLRSLLKNFVVLSFDVILVYNTFFDDYPKSLDHVLDVLRIEKLFDYFSRRFDVVSLVVLKVQDKHDQFPRRESTGERQMSYVSGTWN</sequence>
<accession>A0A8S9IUD1</accession>